<keyword evidence="1" id="KW-0812">Transmembrane</keyword>
<organism evidence="2 3">
    <name type="scientific">Candidatus Saccharicenans subterraneus</name>
    <dbReference type="NCBI Taxonomy" id="2508984"/>
    <lineage>
        <taxon>Bacteria</taxon>
        <taxon>Candidatus Aminicenantota</taxon>
        <taxon>Candidatus Aminicenantia</taxon>
        <taxon>Candidatus Aminicenantales</taxon>
        <taxon>Candidatus Saccharicenantaceae</taxon>
        <taxon>Candidatus Saccharicenans</taxon>
    </lineage>
</organism>
<dbReference type="Gene3D" id="1.20.950.20">
    <property type="entry name" value="Transmembrane di-heme cytochromes, Chain C"/>
    <property type="match status" value="1"/>
</dbReference>
<protein>
    <submittedName>
        <fullName evidence="2">Group 1 [NiFe] hydrogenase, membrane subunit</fullName>
    </submittedName>
</protein>
<evidence type="ECO:0000256" key="1">
    <source>
        <dbReference type="SAM" id="Phobius"/>
    </source>
</evidence>
<feature type="transmembrane region" description="Helical" evidence="1">
    <location>
        <begin position="180"/>
        <end position="198"/>
    </location>
</feature>
<feature type="transmembrane region" description="Helical" evidence="1">
    <location>
        <begin position="79"/>
        <end position="100"/>
    </location>
</feature>
<evidence type="ECO:0000313" key="3">
    <source>
        <dbReference type="Proteomes" id="UP000257323"/>
    </source>
</evidence>
<dbReference type="Proteomes" id="UP000257323">
    <property type="component" value="Unassembled WGS sequence"/>
</dbReference>
<feature type="transmembrane region" description="Helical" evidence="1">
    <location>
        <begin position="12"/>
        <end position="30"/>
    </location>
</feature>
<sequence length="225" mass="25988">MNWTNILNFSRGPLLHVAMIIFVAGLSYRLVRVLLLGWARDRAKNKGSKLWGVIVNYLKGLFVLPFIPWVRRTFRHNELTFIAGGLFHLSLFLVLVFGTAHILVWKSLWGFGWKGLPTPILAFFSAVGIISMIVLLINRLTHPVLKMLTKFPVWINWLVVFLPMITGFIMARHLWFRYEVIFSLHLISVSLLLIWIPFGRISHFLFYFFSKTIHGAQAGKRAVTP</sequence>
<name>A0A3E2BPH4_9BACT</name>
<dbReference type="InterPro" id="IPR036197">
    <property type="entry name" value="NarG-like_sf"/>
</dbReference>
<gene>
    <name evidence="2" type="ORF">OP8BY_1214</name>
</gene>
<evidence type="ECO:0000313" key="2">
    <source>
        <dbReference type="EMBL" id="RFT16601.1"/>
    </source>
</evidence>
<feature type="transmembrane region" description="Helical" evidence="1">
    <location>
        <begin position="120"/>
        <end position="141"/>
    </location>
</feature>
<feature type="transmembrane region" description="Helical" evidence="1">
    <location>
        <begin position="50"/>
        <end position="67"/>
    </location>
</feature>
<comment type="caution">
    <text evidence="2">The sequence shown here is derived from an EMBL/GenBank/DDBJ whole genome shotgun (WGS) entry which is preliminary data.</text>
</comment>
<dbReference type="AlphaFoldDB" id="A0A3E2BPH4"/>
<keyword evidence="1" id="KW-0472">Membrane</keyword>
<accession>A0A3E2BPH4</accession>
<dbReference type="SUPFAM" id="SSF103501">
    <property type="entry name" value="Respiratory nitrate reductase 1 gamma chain"/>
    <property type="match status" value="1"/>
</dbReference>
<proteinExistence type="predicted"/>
<feature type="transmembrane region" description="Helical" evidence="1">
    <location>
        <begin position="153"/>
        <end position="174"/>
    </location>
</feature>
<reference evidence="2 3" key="1">
    <citation type="submission" date="2018-08" db="EMBL/GenBank/DDBJ databases">
        <title>Genome analysis of the thermophilic bacterium of the candidate phylum Aminicenantes from deep subsurface aquifer revealed its physiology and ecological role.</title>
        <authorList>
            <person name="Kadnikov V.V."/>
            <person name="Mardanov A.V."/>
            <person name="Beletsky A.V."/>
            <person name="Karnachuk O.V."/>
            <person name="Ravin N.V."/>
        </authorList>
    </citation>
    <scope>NUCLEOTIDE SEQUENCE [LARGE SCALE GENOMIC DNA]</scope>
    <source>
        <strain evidence="2">BY38</strain>
    </source>
</reference>
<dbReference type="EMBL" id="QUAH01000002">
    <property type="protein sequence ID" value="RFT16601.1"/>
    <property type="molecule type" value="Genomic_DNA"/>
</dbReference>
<keyword evidence="1" id="KW-1133">Transmembrane helix</keyword>